<feature type="domain" description="F-box" evidence="1">
    <location>
        <begin position="43"/>
        <end position="88"/>
    </location>
</feature>
<dbReference type="SUPFAM" id="SSF52047">
    <property type="entry name" value="RNI-like"/>
    <property type="match status" value="1"/>
</dbReference>
<protein>
    <recommendedName>
        <fullName evidence="1">F-box domain-containing protein</fullName>
    </recommendedName>
</protein>
<gene>
    <name evidence="2" type="ORF">HYPSUDRAFT_977224</name>
</gene>
<dbReference type="InterPro" id="IPR001810">
    <property type="entry name" value="F-box_dom"/>
</dbReference>
<name>A0A0D2KTJ0_HYPSF</name>
<dbReference type="OrthoDB" id="3257981at2759"/>
<dbReference type="PROSITE" id="PS50181">
    <property type="entry name" value="FBOX"/>
    <property type="match status" value="1"/>
</dbReference>
<dbReference type="Proteomes" id="UP000054270">
    <property type="component" value="Unassembled WGS sequence"/>
</dbReference>
<dbReference type="AlphaFoldDB" id="A0A0D2KTJ0"/>
<dbReference type="OMA" id="ISACIRH"/>
<reference evidence="3" key="1">
    <citation type="submission" date="2014-04" db="EMBL/GenBank/DDBJ databases">
        <title>Evolutionary Origins and Diversification of the Mycorrhizal Mutualists.</title>
        <authorList>
            <consortium name="DOE Joint Genome Institute"/>
            <consortium name="Mycorrhizal Genomics Consortium"/>
            <person name="Kohler A."/>
            <person name="Kuo A."/>
            <person name="Nagy L.G."/>
            <person name="Floudas D."/>
            <person name="Copeland A."/>
            <person name="Barry K.W."/>
            <person name="Cichocki N."/>
            <person name="Veneault-Fourrey C."/>
            <person name="LaButti K."/>
            <person name="Lindquist E.A."/>
            <person name="Lipzen A."/>
            <person name="Lundell T."/>
            <person name="Morin E."/>
            <person name="Murat C."/>
            <person name="Riley R."/>
            <person name="Ohm R."/>
            <person name="Sun H."/>
            <person name="Tunlid A."/>
            <person name="Henrissat B."/>
            <person name="Grigoriev I.V."/>
            <person name="Hibbett D.S."/>
            <person name="Martin F."/>
        </authorList>
    </citation>
    <scope>NUCLEOTIDE SEQUENCE [LARGE SCALE GENOMIC DNA]</scope>
    <source>
        <strain evidence="3">FD-334 SS-4</strain>
    </source>
</reference>
<evidence type="ECO:0000259" key="1">
    <source>
        <dbReference type="PROSITE" id="PS50181"/>
    </source>
</evidence>
<keyword evidence="3" id="KW-1185">Reference proteome</keyword>
<accession>A0A0D2KTJ0</accession>
<evidence type="ECO:0000313" key="2">
    <source>
        <dbReference type="EMBL" id="KJA17947.1"/>
    </source>
</evidence>
<proteinExistence type="predicted"/>
<evidence type="ECO:0000313" key="3">
    <source>
        <dbReference type="Proteomes" id="UP000054270"/>
    </source>
</evidence>
<dbReference type="EMBL" id="KN817596">
    <property type="protein sequence ID" value="KJA17947.1"/>
    <property type="molecule type" value="Genomic_DNA"/>
</dbReference>
<organism evidence="2 3">
    <name type="scientific">Hypholoma sublateritium (strain FD-334 SS-4)</name>
    <dbReference type="NCBI Taxonomy" id="945553"/>
    <lineage>
        <taxon>Eukaryota</taxon>
        <taxon>Fungi</taxon>
        <taxon>Dikarya</taxon>
        <taxon>Basidiomycota</taxon>
        <taxon>Agaricomycotina</taxon>
        <taxon>Agaricomycetes</taxon>
        <taxon>Agaricomycetidae</taxon>
        <taxon>Agaricales</taxon>
        <taxon>Agaricineae</taxon>
        <taxon>Strophariaceae</taxon>
        <taxon>Hypholoma</taxon>
    </lineage>
</organism>
<sequence>MEVRTFLSTDMMFAHTPASDSLNLEIPPLTFDRVYSRHITTSDFSLFKLPVEISSRVLDYLTKKDLTTLSLVDHDCLRLAMPSNFKDVKLCFDPAKPQSLLANHLFSITEQYAPSHPSLDMPSCIRRLTITTDPLAQCPPCRSARVTEHISPSENQDIHLISFIQSVSNILEKSLPNLHILDWNLPTSISSPTLQSIFASPAKHLRLEGVVLHEHNGFCLDNDQLPLETLSLNVSFTSYSDKSPHFFDNIFRRTRSTLRQLRWTGNLDAEQIYLADEGISFPCLRSLTLDTISCNSDNILDLFLGPGTRVETLAMDTMTPSTSTFFGTRGYMSTLKHLCWLIHDQGEFAPLDKILLFIADNSQLETLHIPGPLSPSFLSRSLLPTLTQCFTSLTSLHLVWASADIQEEALEAIATMNSLRHLWLSAGNQDGLRSTWQINHQCIITLLAPLTRLATLAFSRDTYVENAHPLAPRSCDYYSSRMLPVGVDVSKYLSTDDYATYQGKNVDIDKARAQQTAMLRLAWESWHAEQMIDIGRQYAIAFPSLHWFFVGQLAFASASHGFDFAQYPPRRDPCLTSLQKKMSVTLWRPI</sequence>